<dbReference type="WBParaSite" id="PTRK_0000342600.1">
    <property type="protein sequence ID" value="PTRK_0000342600.1"/>
    <property type="gene ID" value="PTRK_0000342600"/>
</dbReference>
<organism evidence="1 2">
    <name type="scientific">Parastrongyloides trichosuri</name>
    <name type="common">Possum-specific nematode worm</name>
    <dbReference type="NCBI Taxonomy" id="131310"/>
    <lineage>
        <taxon>Eukaryota</taxon>
        <taxon>Metazoa</taxon>
        <taxon>Ecdysozoa</taxon>
        <taxon>Nematoda</taxon>
        <taxon>Chromadorea</taxon>
        <taxon>Rhabditida</taxon>
        <taxon>Tylenchina</taxon>
        <taxon>Panagrolaimomorpha</taxon>
        <taxon>Strongyloidoidea</taxon>
        <taxon>Strongyloididae</taxon>
        <taxon>Parastrongyloides</taxon>
    </lineage>
</organism>
<protein>
    <submittedName>
        <fullName evidence="2">Phospholipase A(2)</fullName>
    </submittedName>
</protein>
<dbReference type="Proteomes" id="UP000038045">
    <property type="component" value="Unplaced"/>
</dbReference>
<reference evidence="2" key="1">
    <citation type="submission" date="2017-02" db="UniProtKB">
        <authorList>
            <consortium name="WormBaseParasite"/>
        </authorList>
    </citation>
    <scope>IDENTIFICATION</scope>
</reference>
<evidence type="ECO:0000313" key="1">
    <source>
        <dbReference type="Proteomes" id="UP000038045"/>
    </source>
</evidence>
<proteinExistence type="predicted"/>
<name>A0A0N4Z870_PARTI</name>
<evidence type="ECO:0000313" key="2">
    <source>
        <dbReference type="WBParaSite" id="PTRK_0000342600.1"/>
    </source>
</evidence>
<accession>A0A0N4Z870</accession>
<sequence>MVTGFNAECGDLRCVGTVLNQQASALFFKQVGCLHNYCAFYKEAYRGYPKNKVHNLKASASCGQSRCSHIMKYGTYEQIDDAYCLYDGEYKYPPTPTTFKEKRYCTTPFCSYAIKTFMDSTGNIHYSETSAYCGTHRCLDIMKRSLYDEKMDKYCNWNWISYTNQSKECCCRTDNCNRVPL</sequence>
<dbReference type="AlphaFoldDB" id="A0A0N4Z870"/>
<keyword evidence="1" id="KW-1185">Reference proteome</keyword>